<reference evidence="2 3" key="1">
    <citation type="journal article" date="2010" name="J. Bacteriol.">
        <title>The complete genome sequence of Croceibacter atlanticus HTCC2559T.</title>
        <authorList>
            <person name="Oh H.M."/>
            <person name="Kang I."/>
            <person name="Ferriera S."/>
            <person name="Giovannoni S.J."/>
            <person name="Cho J.C."/>
        </authorList>
    </citation>
    <scope>NUCLEOTIDE SEQUENCE [LARGE SCALE GENOMIC DNA]</scope>
    <source>
        <strain evidence="3">ATCC BAA-628 / HTCC2559 / KCTC 12090</strain>
    </source>
</reference>
<dbReference type="STRING" id="216432.CA2559_13648"/>
<protein>
    <recommendedName>
        <fullName evidence="4">Bacteroidetes-specific membrane protein</fullName>
    </recommendedName>
</protein>
<feature type="signal peptide" evidence="1">
    <location>
        <begin position="1"/>
        <end position="23"/>
    </location>
</feature>
<dbReference type="NCBIfam" id="TIGR03519">
    <property type="entry name" value="T9SS_PorP_fam"/>
    <property type="match status" value="1"/>
</dbReference>
<dbReference type="AlphaFoldDB" id="A3UBA2"/>
<dbReference type="InterPro" id="IPR019861">
    <property type="entry name" value="PorP/SprF_Bacteroidetes"/>
</dbReference>
<name>A3UBA2_CROAH</name>
<accession>A3UBA2</accession>
<keyword evidence="3" id="KW-1185">Reference proteome</keyword>
<evidence type="ECO:0008006" key="4">
    <source>
        <dbReference type="Google" id="ProtNLM"/>
    </source>
</evidence>
<dbReference type="EMBL" id="CP002046">
    <property type="protein sequence ID" value="EAP87088.1"/>
    <property type="molecule type" value="Genomic_DNA"/>
</dbReference>
<organism evidence="2 3">
    <name type="scientific">Croceibacter atlanticus (strain ATCC BAA-628 / JCM 21780 / CIP 108009 / IAM 15332 / KCTC 12090 / HTCC2559)</name>
    <dbReference type="NCBI Taxonomy" id="216432"/>
    <lineage>
        <taxon>Bacteria</taxon>
        <taxon>Pseudomonadati</taxon>
        <taxon>Bacteroidota</taxon>
        <taxon>Flavobacteriia</taxon>
        <taxon>Flavobacteriales</taxon>
        <taxon>Flavobacteriaceae</taxon>
        <taxon>Croceibacter</taxon>
    </lineage>
</organism>
<dbReference type="Pfam" id="PF11751">
    <property type="entry name" value="PorP_SprF"/>
    <property type="match status" value="1"/>
</dbReference>
<evidence type="ECO:0000256" key="1">
    <source>
        <dbReference type="SAM" id="SignalP"/>
    </source>
</evidence>
<proteinExistence type="predicted"/>
<dbReference type="Proteomes" id="UP000002297">
    <property type="component" value="Chromosome"/>
</dbReference>
<keyword evidence="1" id="KW-0732">Signal</keyword>
<evidence type="ECO:0000313" key="3">
    <source>
        <dbReference type="Proteomes" id="UP000002297"/>
    </source>
</evidence>
<evidence type="ECO:0000313" key="2">
    <source>
        <dbReference type="EMBL" id="EAP87088.1"/>
    </source>
</evidence>
<dbReference type="RefSeq" id="WP_013188469.1">
    <property type="nucleotide sequence ID" value="NC_014230.1"/>
</dbReference>
<gene>
    <name evidence="2" type="ordered locus">CA2559_13648</name>
</gene>
<dbReference type="GeneID" id="89454437"/>
<sequence length="314" mass="34794">MNKKSLIIVLLLLVGVGIFTSNAQQDAQYTQYMYNTISVNPAYAGSRGVMSIVGLHRSQWVGLDGAPRTQTISAHTPLNRSKVGLGLNVTNDEIGPSTETYFDGIVSYTINTSYRGKLSFGLKAGAHLLNIDYTKLSFENSDPTAQNNVDNRFAPQVGAGVYYHTDKFYLGLSVPNFLKTEHYDTSDNSIDSSSSEIADERLNYYLITGLVLDLNDDIKFKPAVLGKVVAGAPLQVDITANFMFYEKLTLGAAYRWSAAFSGLVGFQVTDSMFIGFGYDGETTRLSEYNDGSYEIMARFELKKSYDRMLTPRFF</sequence>
<feature type="chain" id="PRO_5002660455" description="Bacteroidetes-specific membrane protein" evidence="1">
    <location>
        <begin position="24"/>
        <end position="314"/>
    </location>
</feature>
<dbReference type="KEGG" id="cat:CA2559_13648"/>
<dbReference type="HOGENOM" id="CLU_068235_0_1_10"/>
<dbReference type="OrthoDB" id="1114455at2"/>
<dbReference type="eggNOG" id="COG3064">
    <property type="taxonomic scope" value="Bacteria"/>
</dbReference>